<name>A0A087AC71_9BIFI</name>
<organism evidence="2 3">
    <name type="scientific">Bifidobacterium choerinum</name>
    <dbReference type="NCBI Taxonomy" id="35760"/>
    <lineage>
        <taxon>Bacteria</taxon>
        <taxon>Bacillati</taxon>
        <taxon>Actinomycetota</taxon>
        <taxon>Actinomycetes</taxon>
        <taxon>Bifidobacteriales</taxon>
        <taxon>Bifidobacteriaceae</taxon>
        <taxon>Bifidobacterium</taxon>
    </lineage>
</organism>
<protein>
    <submittedName>
        <fullName evidence="2">NADPH-dependent reductase</fullName>
    </submittedName>
</protein>
<dbReference type="InterPro" id="IPR050712">
    <property type="entry name" value="NAD(P)H-dep_reductase"/>
</dbReference>
<dbReference type="PANTHER" id="PTHR30543">
    <property type="entry name" value="CHROMATE REDUCTASE"/>
    <property type="match status" value="1"/>
</dbReference>
<sequence>MADKPTIAFVETSLTDGSFEADLAKEIMSIVGDRAETITLDYEDLPLAGESPEYPLPEAALAVRDKLGNADAVWVVVSEYKKTIPDSLRNLFDWLSLPSTKDEEGENVLNQKPVAISGVGGFEELHPRIMVGDLLEDAGMRLFPVEVGLSVPDEAVQTGDWAMTEADQEALRTQAEDFLTFISENEVK</sequence>
<dbReference type="InterPro" id="IPR005025">
    <property type="entry name" value="FMN_Rdtase-like_dom"/>
</dbReference>
<dbReference type="Pfam" id="PF03358">
    <property type="entry name" value="FMN_red"/>
    <property type="match status" value="1"/>
</dbReference>
<evidence type="ECO:0000259" key="1">
    <source>
        <dbReference type="Pfam" id="PF03358"/>
    </source>
</evidence>
<reference evidence="2 3" key="1">
    <citation type="submission" date="2014-03" db="EMBL/GenBank/DDBJ databases">
        <title>Genomics of Bifidobacteria.</title>
        <authorList>
            <person name="Ventura M."/>
            <person name="Milani C."/>
            <person name="Lugli G.A."/>
        </authorList>
    </citation>
    <scope>NUCLEOTIDE SEQUENCE [LARGE SCALE GENOMIC DNA]</scope>
    <source>
        <strain evidence="2 3">LMG 10510</strain>
    </source>
</reference>
<dbReference type="GO" id="GO:0016491">
    <property type="term" value="F:oxidoreductase activity"/>
    <property type="evidence" value="ECO:0007669"/>
    <property type="project" value="InterPro"/>
</dbReference>
<evidence type="ECO:0000313" key="3">
    <source>
        <dbReference type="Proteomes" id="UP000028995"/>
    </source>
</evidence>
<evidence type="ECO:0000313" key="2">
    <source>
        <dbReference type="EMBL" id="KFI56371.1"/>
    </source>
</evidence>
<proteinExistence type="predicted"/>
<dbReference type="PANTHER" id="PTHR30543:SF21">
    <property type="entry name" value="NAD(P)H-DEPENDENT FMN REDUCTASE LOT6"/>
    <property type="match status" value="1"/>
</dbReference>
<dbReference type="AlphaFoldDB" id="A0A087AC71"/>
<dbReference type="eggNOG" id="COG0431">
    <property type="taxonomic scope" value="Bacteria"/>
</dbReference>
<dbReference type="InterPro" id="IPR029039">
    <property type="entry name" value="Flavoprotein-like_sf"/>
</dbReference>
<accession>A0A087AC71</accession>
<dbReference type="GO" id="GO:0010181">
    <property type="term" value="F:FMN binding"/>
    <property type="evidence" value="ECO:0007669"/>
    <property type="project" value="TreeGrafter"/>
</dbReference>
<keyword evidence="3" id="KW-1185">Reference proteome</keyword>
<dbReference type="Proteomes" id="UP000028995">
    <property type="component" value="Unassembled WGS sequence"/>
</dbReference>
<gene>
    <name evidence="2" type="ORF">BCHO_1483</name>
</gene>
<dbReference type="SUPFAM" id="SSF52218">
    <property type="entry name" value="Flavoproteins"/>
    <property type="match status" value="1"/>
</dbReference>
<dbReference type="RefSeq" id="WP_024540475.1">
    <property type="nucleotide sequence ID" value="NZ_JGYU01000010.1"/>
</dbReference>
<feature type="domain" description="NADPH-dependent FMN reductase-like" evidence="1">
    <location>
        <begin position="7"/>
        <end position="121"/>
    </location>
</feature>
<dbReference type="Gene3D" id="3.40.50.360">
    <property type="match status" value="1"/>
</dbReference>
<dbReference type="OrthoDB" id="9812295at2"/>
<dbReference type="STRING" id="35760.BCHO_1483"/>
<comment type="caution">
    <text evidence="2">The sequence shown here is derived from an EMBL/GenBank/DDBJ whole genome shotgun (WGS) entry which is preliminary data.</text>
</comment>
<dbReference type="EMBL" id="JGYU01000010">
    <property type="protein sequence ID" value="KFI56371.1"/>
    <property type="molecule type" value="Genomic_DNA"/>
</dbReference>
<dbReference type="GO" id="GO:0005829">
    <property type="term" value="C:cytosol"/>
    <property type="evidence" value="ECO:0007669"/>
    <property type="project" value="TreeGrafter"/>
</dbReference>